<proteinExistence type="predicted"/>
<evidence type="ECO:0000313" key="2">
    <source>
        <dbReference type="EMBL" id="CAA7394371.1"/>
    </source>
</evidence>
<dbReference type="EMBL" id="LR743591">
    <property type="protein sequence ID" value="CAA2618477.1"/>
    <property type="molecule type" value="Genomic_DNA"/>
</dbReference>
<gene>
    <name evidence="1" type="ORF">SI7747_04004644</name>
    <name evidence="2" type="ORF">SI8410_04005032</name>
</gene>
<name>A0A7I8K9I2_SPIIN</name>
<dbReference type="AlphaFoldDB" id="A0A7I8K9I2"/>
<reference evidence="2" key="1">
    <citation type="submission" date="2020-02" db="EMBL/GenBank/DDBJ databases">
        <authorList>
            <person name="Scholz U."/>
            <person name="Mascher M."/>
            <person name="Fiebig A."/>
        </authorList>
    </citation>
    <scope>NUCLEOTIDE SEQUENCE</scope>
</reference>
<accession>A0A7I8K9I2</accession>
<sequence>MKKKSTTSLKKTNPRHLMKQQRVNILTKSLGRIKFTHF</sequence>
<dbReference type="EMBL" id="LR746267">
    <property type="protein sequence ID" value="CAA7394371.1"/>
    <property type="molecule type" value="Genomic_DNA"/>
</dbReference>
<organism evidence="2 3">
    <name type="scientific">Spirodela intermedia</name>
    <name type="common">Intermediate duckweed</name>
    <dbReference type="NCBI Taxonomy" id="51605"/>
    <lineage>
        <taxon>Eukaryota</taxon>
        <taxon>Viridiplantae</taxon>
        <taxon>Streptophyta</taxon>
        <taxon>Embryophyta</taxon>
        <taxon>Tracheophyta</taxon>
        <taxon>Spermatophyta</taxon>
        <taxon>Magnoliopsida</taxon>
        <taxon>Liliopsida</taxon>
        <taxon>Araceae</taxon>
        <taxon>Lemnoideae</taxon>
        <taxon>Spirodela</taxon>
    </lineage>
</organism>
<evidence type="ECO:0000313" key="1">
    <source>
        <dbReference type="EMBL" id="CAA2618477.1"/>
    </source>
</evidence>
<protein>
    <submittedName>
        <fullName evidence="2">Uncharacterized protein</fullName>
    </submittedName>
</protein>
<dbReference type="Proteomes" id="UP000663760">
    <property type="component" value="Chromosome 4"/>
</dbReference>
<keyword evidence="3" id="KW-1185">Reference proteome</keyword>
<evidence type="ECO:0000313" key="3">
    <source>
        <dbReference type="Proteomes" id="UP000663760"/>
    </source>
</evidence>